<dbReference type="GO" id="GO:0031418">
    <property type="term" value="F:L-ascorbic acid binding"/>
    <property type="evidence" value="ECO:0007669"/>
    <property type="project" value="UniProtKB-KW"/>
</dbReference>
<comment type="cofactor">
    <cofactor evidence="1">
        <name>L-ascorbate</name>
        <dbReference type="ChEBI" id="CHEBI:38290"/>
    </cofactor>
</comment>
<dbReference type="Gene3D" id="2.60.120.620">
    <property type="entry name" value="q2cbj1_9rhob like domain"/>
    <property type="match status" value="1"/>
</dbReference>
<proteinExistence type="predicted"/>
<evidence type="ECO:0000259" key="5">
    <source>
        <dbReference type="SMART" id="SM00702"/>
    </source>
</evidence>
<organism evidence="6 7">
    <name type="scientific">Polaribacter pacificus</name>
    <dbReference type="NCBI Taxonomy" id="1775173"/>
    <lineage>
        <taxon>Bacteria</taxon>
        <taxon>Pseudomonadati</taxon>
        <taxon>Bacteroidota</taxon>
        <taxon>Flavobacteriia</taxon>
        <taxon>Flavobacteriales</taxon>
        <taxon>Flavobacteriaceae</taxon>
    </lineage>
</organism>
<evidence type="ECO:0000256" key="2">
    <source>
        <dbReference type="ARBA" id="ARBA00022896"/>
    </source>
</evidence>
<reference evidence="6" key="2">
    <citation type="submission" date="2020-09" db="EMBL/GenBank/DDBJ databases">
        <authorList>
            <person name="Sun Q."/>
            <person name="Zhou Y."/>
        </authorList>
    </citation>
    <scope>NUCLEOTIDE SEQUENCE</scope>
    <source>
        <strain evidence="6">CGMCC 1.15763</strain>
    </source>
</reference>
<evidence type="ECO:0000313" key="7">
    <source>
        <dbReference type="Proteomes" id="UP000633278"/>
    </source>
</evidence>
<reference evidence="6" key="1">
    <citation type="journal article" date="2014" name="Int. J. Syst. Evol. Microbiol.">
        <title>Complete genome sequence of Corynebacterium casei LMG S-19264T (=DSM 44701T), isolated from a smear-ripened cheese.</title>
        <authorList>
            <consortium name="US DOE Joint Genome Institute (JGI-PGF)"/>
            <person name="Walter F."/>
            <person name="Albersmeier A."/>
            <person name="Kalinowski J."/>
            <person name="Ruckert C."/>
        </authorList>
    </citation>
    <scope>NUCLEOTIDE SEQUENCE</scope>
    <source>
        <strain evidence="6">CGMCC 1.15763</strain>
    </source>
</reference>
<evidence type="ECO:0000313" key="6">
    <source>
        <dbReference type="EMBL" id="GGG90891.1"/>
    </source>
</evidence>
<gene>
    <name evidence="6" type="ORF">GCM10011416_04270</name>
</gene>
<dbReference type="SMART" id="SM00702">
    <property type="entry name" value="P4Hc"/>
    <property type="match status" value="1"/>
</dbReference>
<comment type="caution">
    <text evidence="6">The sequence shown here is derived from an EMBL/GenBank/DDBJ whole genome shotgun (WGS) entry which is preliminary data.</text>
</comment>
<keyword evidence="7" id="KW-1185">Reference proteome</keyword>
<dbReference type="InterPro" id="IPR044862">
    <property type="entry name" value="Pro_4_hyd_alph_FE2OG_OXY"/>
</dbReference>
<feature type="domain" description="Prolyl 4-hydroxylase alpha subunit" evidence="5">
    <location>
        <begin position="15"/>
        <end position="195"/>
    </location>
</feature>
<dbReference type="InterPro" id="IPR051559">
    <property type="entry name" value="HIF_prolyl_hydroxylases"/>
</dbReference>
<evidence type="ECO:0000256" key="3">
    <source>
        <dbReference type="ARBA" id="ARBA00022964"/>
    </source>
</evidence>
<keyword evidence="2" id="KW-0847">Vitamin C</keyword>
<dbReference type="GO" id="GO:0071456">
    <property type="term" value="P:cellular response to hypoxia"/>
    <property type="evidence" value="ECO:0007669"/>
    <property type="project" value="TreeGrafter"/>
</dbReference>
<dbReference type="GO" id="GO:0031543">
    <property type="term" value="F:peptidyl-proline dioxygenase activity"/>
    <property type="evidence" value="ECO:0007669"/>
    <property type="project" value="TreeGrafter"/>
</dbReference>
<dbReference type="EMBL" id="BMJW01000001">
    <property type="protein sequence ID" value="GGG90891.1"/>
    <property type="molecule type" value="Genomic_DNA"/>
</dbReference>
<accession>A0A917HUA6</accession>
<protein>
    <submittedName>
        <fullName evidence="6">Proline hydroxylase</fullName>
    </submittedName>
</protein>
<dbReference type="InterPro" id="IPR006620">
    <property type="entry name" value="Pro_4_hyd_alph"/>
</dbReference>
<dbReference type="Proteomes" id="UP000633278">
    <property type="component" value="Unassembled WGS sequence"/>
</dbReference>
<evidence type="ECO:0000256" key="4">
    <source>
        <dbReference type="ARBA" id="ARBA00023002"/>
    </source>
</evidence>
<keyword evidence="3" id="KW-0223">Dioxygenase</keyword>
<dbReference type="Pfam" id="PF13640">
    <property type="entry name" value="2OG-FeII_Oxy_3"/>
    <property type="match status" value="1"/>
</dbReference>
<keyword evidence="4" id="KW-0560">Oxidoreductase</keyword>
<dbReference type="PANTHER" id="PTHR12907">
    <property type="entry name" value="EGL NINE HOMOLOG-RELATED"/>
    <property type="match status" value="1"/>
</dbReference>
<dbReference type="AlphaFoldDB" id="A0A917HUA6"/>
<dbReference type="GO" id="GO:0008198">
    <property type="term" value="F:ferrous iron binding"/>
    <property type="evidence" value="ECO:0007669"/>
    <property type="project" value="TreeGrafter"/>
</dbReference>
<evidence type="ECO:0000256" key="1">
    <source>
        <dbReference type="ARBA" id="ARBA00001961"/>
    </source>
</evidence>
<dbReference type="PANTHER" id="PTHR12907:SF26">
    <property type="entry name" value="HIF PROLYL HYDROXYLASE, ISOFORM C"/>
    <property type="match status" value="1"/>
</dbReference>
<sequence length="197" mass="23067">MQEHFEQLISGFLEKQVGVSNEFLNGELAAQLKNNLKILYESEALHLAGVGNDHLYNKNKEIRRDKIFWLEKKSANLYEQTFFKLIDAFVLYLNSTCFTSIHSYEFHYALYEQGAFYKKHIDQFKSDDRRVFSMIMYLNEDWDEKDGGQLKLYCDTGIEIISPTNQKCVFFKSNELAHEVCKSNAPRMSITGWLKTS</sequence>
<name>A0A917HUA6_9FLAO</name>